<evidence type="ECO:0000313" key="1">
    <source>
        <dbReference type="EMBL" id="QJW99966.1"/>
    </source>
</evidence>
<evidence type="ECO:0000313" key="2">
    <source>
        <dbReference type="Proteomes" id="UP000503447"/>
    </source>
</evidence>
<dbReference type="KEGG" id="ftj:FTUN_7589"/>
<name>A0A6M5Z2L5_9BACT</name>
<dbReference type="AlphaFoldDB" id="A0A6M5Z2L5"/>
<gene>
    <name evidence="1" type="ORF">FTUN_7589</name>
</gene>
<protein>
    <submittedName>
        <fullName evidence="1">Uncharacterized protein</fullName>
    </submittedName>
</protein>
<keyword evidence="2" id="KW-1185">Reference proteome</keyword>
<dbReference type="Proteomes" id="UP000503447">
    <property type="component" value="Chromosome"/>
</dbReference>
<accession>A0A6M5Z2L5</accession>
<proteinExistence type="predicted"/>
<reference evidence="2" key="1">
    <citation type="submission" date="2020-05" db="EMBL/GenBank/DDBJ databases">
        <title>Frigoriglobus tundricola gen. nov., sp. nov., a psychrotolerant cellulolytic planctomycete of the family Gemmataceae with two divergent copies of 16S rRNA gene.</title>
        <authorList>
            <person name="Kulichevskaya I.S."/>
            <person name="Ivanova A.A."/>
            <person name="Naumoff D.G."/>
            <person name="Beletsky A.V."/>
            <person name="Rijpstra W.I.C."/>
            <person name="Sinninghe Damste J.S."/>
            <person name="Mardanov A.V."/>
            <person name="Ravin N.V."/>
            <person name="Dedysh S.N."/>
        </authorList>
    </citation>
    <scope>NUCLEOTIDE SEQUENCE [LARGE SCALE GENOMIC DNA]</scope>
    <source>
        <strain evidence="2">PL17</strain>
    </source>
</reference>
<organism evidence="1 2">
    <name type="scientific">Frigoriglobus tundricola</name>
    <dbReference type="NCBI Taxonomy" id="2774151"/>
    <lineage>
        <taxon>Bacteria</taxon>
        <taxon>Pseudomonadati</taxon>
        <taxon>Planctomycetota</taxon>
        <taxon>Planctomycetia</taxon>
        <taxon>Gemmatales</taxon>
        <taxon>Gemmataceae</taxon>
        <taxon>Frigoriglobus</taxon>
    </lineage>
</organism>
<sequence>MGHRTFGHRVVIEHWLTAGPATGNFKQLIVASPQLIG</sequence>
<dbReference type="EMBL" id="CP053452">
    <property type="protein sequence ID" value="QJW99966.1"/>
    <property type="molecule type" value="Genomic_DNA"/>
</dbReference>